<dbReference type="AlphaFoldDB" id="A0A1H8G9J8"/>
<sequence length="180" mass="20423">MSKFEEKTVASKEIFSGKIINVSVDDVVLPNGQLAKRELVKHPGAVAVIALTAEQKVVVVNQFRKPLEKEIIEIPAGKLEPGEHHSVTALRELEEETGYTTDKLDYICSFYTSPGFADELLYIYFTDQLKPLEESRALDEDEFVQVLELSLEELEQLQNDQRVHDAKTVYAIQFLKLRQG</sequence>
<protein>
    <submittedName>
        <fullName evidence="4">ADP-ribose pyrophosphatase</fullName>
    </submittedName>
</protein>
<organism evidence="4 5">
    <name type="scientific">Amphibacillus marinus</name>
    <dbReference type="NCBI Taxonomy" id="872970"/>
    <lineage>
        <taxon>Bacteria</taxon>
        <taxon>Bacillati</taxon>
        <taxon>Bacillota</taxon>
        <taxon>Bacilli</taxon>
        <taxon>Bacillales</taxon>
        <taxon>Bacillaceae</taxon>
        <taxon>Amphibacillus</taxon>
    </lineage>
</organism>
<dbReference type="PANTHER" id="PTHR11839:SF18">
    <property type="entry name" value="NUDIX HYDROLASE DOMAIN-CONTAINING PROTEIN"/>
    <property type="match status" value="1"/>
</dbReference>
<evidence type="ECO:0000313" key="4">
    <source>
        <dbReference type="EMBL" id="SEN40706.1"/>
    </source>
</evidence>
<comment type="cofactor">
    <cofactor evidence="1">
        <name>Mg(2+)</name>
        <dbReference type="ChEBI" id="CHEBI:18420"/>
    </cofactor>
</comment>
<evidence type="ECO:0000313" key="5">
    <source>
        <dbReference type="Proteomes" id="UP000199300"/>
    </source>
</evidence>
<dbReference type="GO" id="GO:0016787">
    <property type="term" value="F:hydrolase activity"/>
    <property type="evidence" value="ECO:0007669"/>
    <property type="project" value="UniProtKB-KW"/>
</dbReference>
<dbReference type="Gene3D" id="3.90.79.10">
    <property type="entry name" value="Nucleoside Triphosphate Pyrophosphohydrolase"/>
    <property type="match status" value="1"/>
</dbReference>
<gene>
    <name evidence="4" type="ORF">SAMN04488134_1019</name>
</gene>
<feature type="domain" description="Nudix hydrolase" evidence="3">
    <location>
        <begin position="40"/>
        <end position="176"/>
    </location>
</feature>
<dbReference type="PROSITE" id="PS00893">
    <property type="entry name" value="NUDIX_BOX"/>
    <property type="match status" value="1"/>
</dbReference>
<evidence type="ECO:0000256" key="2">
    <source>
        <dbReference type="ARBA" id="ARBA00022801"/>
    </source>
</evidence>
<dbReference type="InterPro" id="IPR020084">
    <property type="entry name" value="NUDIX_hydrolase_CS"/>
</dbReference>
<dbReference type="EMBL" id="FODJ01000001">
    <property type="protein sequence ID" value="SEN40706.1"/>
    <property type="molecule type" value="Genomic_DNA"/>
</dbReference>
<dbReference type="GO" id="GO:0006753">
    <property type="term" value="P:nucleoside phosphate metabolic process"/>
    <property type="evidence" value="ECO:0007669"/>
    <property type="project" value="TreeGrafter"/>
</dbReference>
<dbReference type="RefSeq" id="WP_091493299.1">
    <property type="nucleotide sequence ID" value="NZ_FODJ01000001.1"/>
</dbReference>
<evidence type="ECO:0000259" key="3">
    <source>
        <dbReference type="PROSITE" id="PS51462"/>
    </source>
</evidence>
<dbReference type="PANTHER" id="PTHR11839">
    <property type="entry name" value="UDP/ADP-SUGAR PYROPHOSPHATASE"/>
    <property type="match status" value="1"/>
</dbReference>
<dbReference type="InterPro" id="IPR000086">
    <property type="entry name" value="NUDIX_hydrolase_dom"/>
</dbReference>
<dbReference type="Pfam" id="PF00293">
    <property type="entry name" value="NUDIX"/>
    <property type="match status" value="1"/>
</dbReference>
<keyword evidence="2" id="KW-0378">Hydrolase</keyword>
<dbReference type="STRING" id="872970.SAMN04488134_1019"/>
<dbReference type="GO" id="GO:0005829">
    <property type="term" value="C:cytosol"/>
    <property type="evidence" value="ECO:0007669"/>
    <property type="project" value="TreeGrafter"/>
</dbReference>
<reference evidence="4 5" key="1">
    <citation type="submission" date="2016-10" db="EMBL/GenBank/DDBJ databases">
        <authorList>
            <person name="de Groot N.N."/>
        </authorList>
    </citation>
    <scope>NUCLEOTIDE SEQUENCE [LARGE SCALE GENOMIC DNA]</scope>
    <source>
        <strain evidence="4 5">CGMCC 1.10434</strain>
    </source>
</reference>
<dbReference type="SUPFAM" id="SSF55811">
    <property type="entry name" value="Nudix"/>
    <property type="match status" value="1"/>
</dbReference>
<dbReference type="InterPro" id="IPR015797">
    <property type="entry name" value="NUDIX_hydrolase-like_dom_sf"/>
</dbReference>
<keyword evidence="5" id="KW-1185">Reference proteome</keyword>
<accession>A0A1H8G9J8</accession>
<dbReference type="FunFam" id="3.90.79.10:FF:000024">
    <property type="entry name" value="ADP-ribose pyrophosphatase"/>
    <property type="match status" value="1"/>
</dbReference>
<dbReference type="Proteomes" id="UP000199300">
    <property type="component" value="Unassembled WGS sequence"/>
</dbReference>
<name>A0A1H8G9J8_9BACI</name>
<dbReference type="PROSITE" id="PS51462">
    <property type="entry name" value="NUDIX"/>
    <property type="match status" value="1"/>
</dbReference>
<proteinExistence type="predicted"/>
<dbReference type="GO" id="GO:0019693">
    <property type="term" value="P:ribose phosphate metabolic process"/>
    <property type="evidence" value="ECO:0007669"/>
    <property type="project" value="TreeGrafter"/>
</dbReference>
<evidence type="ECO:0000256" key="1">
    <source>
        <dbReference type="ARBA" id="ARBA00001946"/>
    </source>
</evidence>
<dbReference type="CDD" id="cd03424">
    <property type="entry name" value="NUDIX_ADPRase_Nudt5_UGPPase_Nudt14"/>
    <property type="match status" value="1"/>
</dbReference>
<dbReference type="OrthoDB" id="9806150at2"/>